<proteinExistence type="predicted"/>
<dbReference type="Proteomes" id="UP000801492">
    <property type="component" value="Unassembled WGS sequence"/>
</dbReference>
<accession>A0A8K0DKP7</accession>
<dbReference type="OrthoDB" id="6769832at2759"/>
<gene>
    <name evidence="1" type="ORF">ILUMI_01221</name>
</gene>
<evidence type="ECO:0000313" key="1">
    <source>
        <dbReference type="EMBL" id="KAF2904953.1"/>
    </source>
</evidence>
<dbReference type="AlphaFoldDB" id="A0A8K0DKP7"/>
<keyword evidence="2" id="KW-1185">Reference proteome</keyword>
<evidence type="ECO:0000313" key="2">
    <source>
        <dbReference type="Proteomes" id="UP000801492"/>
    </source>
</evidence>
<name>A0A8K0DKP7_IGNLU</name>
<comment type="caution">
    <text evidence="1">The sequence shown here is derived from an EMBL/GenBank/DDBJ whole genome shotgun (WGS) entry which is preliminary data.</text>
</comment>
<sequence>MPITNNSITVATYADDTVIMAYNPDPTLAVQALQNNLSKIEMWLKLWRVKMNSLKSLQMIFTLRKDNAPPVFMYPFLWVRLRGNKLFSNGSETVQLYFEFYPPMEYIDRIFRFKKVLKSLSQTRWSARDDAVSALHEGHKQIIEALMFIAEDTEQPRATRHEALSCPEKWET</sequence>
<organism evidence="1 2">
    <name type="scientific">Ignelater luminosus</name>
    <name type="common">Cucubano</name>
    <name type="synonym">Pyrophorus luminosus</name>
    <dbReference type="NCBI Taxonomy" id="2038154"/>
    <lineage>
        <taxon>Eukaryota</taxon>
        <taxon>Metazoa</taxon>
        <taxon>Ecdysozoa</taxon>
        <taxon>Arthropoda</taxon>
        <taxon>Hexapoda</taxon>
        <taxon>Insecta</taxon>
        <taxon>Pterygota</taxon>
        <taxon>Neoptera</taxon>
        <taxon>Endopterygota</taxon>
        <taxon>Coleoptera</taxon>
        <taxon>Polyphaga</taxon>
        <taxon>Elateriformia</taxon>
        <taxon>Elateroidea</taxon>
        <taxon>Elateridae</taxon>
        <taxon>Agrypninae</taxon>
        <taxon>Pyrophorini</taxon>
        <taxon>Ignelater</taxon>
    </lineage>
</organism>
<reference evidence="1" key="1">
    <citation type="submission" date="2019-08" db="EMBL/GenBank/DDBJ databases">
        <title>The genome of the North American firefly Photinus pyralis.</title>
        <authorList>
            <consortium name="Photinus pyralis genome working group"/>
            <person name="Fallon T.R."/>
            <person name="Sander Lower S.E."/>
            <person name="Weng J.-K."/>
        </authorList>
    </citation>
    <scope>NUCLEOTIDE SEQUENCE</scope>
    <source>
        <strain evidence="1">TRF0915ILg1</strain>
        <tissue evidence="1">Whole body</tissue>
    </source>
</reference>
<protein>
    <recommendedName>
        <fullName evidence="3">Reverse transcriptase domain-containing protein</fullName>
    </recommendedName>
</protein>
<dbReference type="EMBL" id="VTPC01000637">
    <property type="protein sequence ID" value="KAF2904953.1"/>
    <property type="molecule type" value="Genomic_DNA"/>
</dbReference>
<evidence type="ECO:0008006" key="3">
    <source>
        <dbReference type="Google" id="ProtNLM"/>
    </source>
</evidence>